<reference evidence="4 5" key="1">
    <citation type="submission" date="2014-07" db="EMBL/GenBank/DDBJ databases">
        <authorList>
            <person name="McCorrison J."/>
            <person name="Sanka R."/>
            <person name="Torralba M."/>
            <person name="Gillis M."/>
            <person name="Haft D.H."/>
            <person name="Methe B."/>
            <person name="Sutton G."/>
            <person name="Nelson K.E."/>
        </authorList>
    </citation>
    <scope>NUCLEOTIDE SEQUENCE [LARGE SCALE GENOMIC DNA]</scope>
    <source>
        <strain evidence="4 5">DNF00320</strain>
    </source>
</reference>
<name>A0A096CI05_9BACT</name>
<dbReference type="EMBL" id="JRNQ01000023">
    <property type="protein sequence ID" value="KGF44924.1"/>
    <property type="molecule type" value="Genomic_DNA"/>
</dbReference>
<dbReference type="PANTHER" id="PTHR43673:SF10">
    <property type="entry name" value="NADH DEHYDROGENASE_NAD(P)H NITROREDUCTASE XCC3605-RELATED"/>
    <property type="match status" value="1"/>
</dbReference>
<dbReference type="InterPro" id="IPR000415">
    <property type="entry name" value="Nitroreductase-like"/>
</dbReference>
<sequence>MSLNEILEHRRAIRHFDENKPLDTERVKECLRMATLAPTSSNMQLWECYHVTDQAVKDKLTIALLGQKTARTAQEIVVFVTRQDKYKEHAKANLDFELGNIKRNSPAETHERRSKVLYQYYGKLMPFVYSRCFGGIGAFRKLLAQVIGMFRPIIRQVSEQDMRVVTHKSCALAVQTFMLGMAEAGYDTCPLEGFDSKLVKKALSLPYNCEINMIITCGIRVPDGVHGDRFRLPFDEVYHRI</sequence>
<comment type="similarity">
    <text evidence="1">Belongs to the nitroreductase family.</text>
</comment>
<protein>
    <submittedName>
        <fullName evidence="4">Nitroreductase</fullName>
    </submittedName>
</protein>
<comment type="caution">
    <text evidence="4">The sequence shown here is derived from an EMBL/GenBank/DDBJ whole genome shotgun (WGS) entry which is preliminary data.</text>
</comment>
<dbReference type="PANTHER" id="PTHR43673">
    <property type="entry name" value="NAD(P)H NITROREDUCTASE YDGI-RELATED"/>
    <property type="match status" value="1"/>
</dbReference>
<dbReference type="Gene3D" id="3.40.109.10">
    <property type="entry name" value="NADH Oxidase"/>
    <property type="match status" value="1"/>
</dbReference>
<evidence type="ECO:0000256" key="2">
    <source>
        <dbReference type="ARBA" id="ARBA00023002"/>
    </source>
</evidence>
<evidence type="ECO:0000313" key="4">
    <source>
        <dbReference type="EMBL" id="KGF44924.1"/>
    </source>
</evidence>
<proteinExistence type="inferred from homology"/>
<dbReference type="OrthoDB" id="9809288at2"/>
<dbReference type="AlphaFoldDB" id="A0A096CI05"/>
<gene>
    <name evidence="4" type="ORF">HMPREF0647_04535</name>
</gene>
<evidence type="ECO:0000313" key="5">
    <source>
        <dbReference type="Proteomes" id="UP000029525"/>
    </source>
</evidence>
<dbReference type="Proteomes" id="UP000029525">
    <property type="component" value="Unassembled WGS sequence"/>
</dbReference>
<evidence type="ECO:0000259" key="3">
    <source>
        <dbReference type="Pfam" id="PF00881"/>
    </source>
</evidence>
<dbReference type="InterPro" id="IPR029479">
    <property type="entry name" value="Nitroreductase"/>
</dbReference>
<accession>A0A096CI05</accession>
<dbReference type="SUPFAM" id="SSF55469">
    <property type="entry name" value="FMN-dependent nitroreductase-like"/>
    <property type="match status" value="1"/>
</dbReference>
<evidence type="ECO:0000256" key="1">
    <source>
        <dbReference type="ARBA" id="ARBA00007118"/>
    </source>
</evidence>
<dbReference type="GO" id="GO:0016491">
    <property type="term" value="F:oxidoreductase activity"/>
    <property type="evidence" value="ECO:0007669"/>
    <property type="project" value="UniProtKB-KW"/>
</dbReference>
<feature type="domain" description="Nitroreductase" evidence="3">
    <location>
        <begin position="8"/>
        <end position="218"/>
    </location>
</feature>
<dbReference type="RefSeq" id="WP_036866626.1">
    <property type="nucleotide sequence ID" value="NZ_JRNQ01000023.1"/>
</dbReference>
<keyword evidence="2" id="KW-0560">Oxidoreductase</keyword>
<organism evidence="4 5">
    <name type="scientific">Prevotella bivia DNF00320</name>
    <dbReference type="NCBI Taxonomy" id="1401068"/>
    <lineage>
        <taxon>Bacteria</taxon>
        <taxon>Pseudomonadati</taxon>
        <taxon>Bacteroidota</taxon>
        <taxon>Bacteroidia</taxon>
        <taxon>Bacteroidales</taxon>
        <taxon>Prevotellaceae</taxon>
        <taxon>Prevotella</taxon>
    </lineage>
</organism>
<dbReference type="Pfam" id="PF00881">
    <property type="entry name" value="Nitroreductase"/>
    <property type="match status" value="1"/>
</dbReference>